<feature type="transmembrane region" description="Helical" evidence="1">
    <location>
        <begin position="63"/>
        <end position="84"/>
    </location>
</feature>
<feature type="transmembrane region" description="Helical" evidence="1">
    <location>
        <begin position="30"/>
        <end position="51"/>
    </location>
</feature>
<organism evidence="2 3">
    <name type="scientific">Pristionchus mayeri</name>
    <dbReference type="NCBI Taxonomy" id="1317129"/>
    <lineage>
        <taxon>Eukaryota</taxon>
        <taxon>Metazoa</taxon>
        <taxon>Ecdysozoa</taxon>
        <taxon>Nematoda</taxon>
        <taxon>Chromadorea</taxon>
        <taxon>Rhabditida</taxon>
        <taxon>Rhabditina</taxon>
        <taxon>Diplogasteromorpha</taxon>
        <taxon>Diplogasteroidea</taxon>
        <taxon>Neodiplogasteridae</taxon>
        <taxon>Pristionchus</taxon>
    </lineage>
</organism>
<comment type="caution">
    <text evidence="2">The sequence shown here is derived from an EMBL/GenBank/DDBJ whole genome shotgun (WGS) entry which is preliminary data.</text>
</comment>
<reference evidence="3" key="1">
    <citation type="submission" date="2022-10" db="EMBL/GenBank/DDBJ databases">
        <title>Genome assembly of Pristionchus species.</title>
        <authorList>
            <person name="Yoshida K."/>
            <person name="Sommer R.J."/>
        </authorList>
    </citation>
    <scope>NUCLEOTIDE SEQUENCE [LARGE SCALE GENOMIC DNA]</scope>
    <source>
        <strain evidence="3">RS5460</strain>
    </source>
</reference>
<name>A0AAN4ZNP6_9BILA</name>
<proteinExistence type="predicted"/>
<evidence type="ECO:0000313" key="3">
    <source>
        <dbReference type="Proteomes" id="UP001328107"/>
    </source>
</evidence>
<dbReference type="Proteomes" id="UP001328107">
    <property type="component" value="Unassembled WGS sequence"/>
</dbReference>
<protein>
    <submittedName>
        <fullName evidence="2">Uncharacterized protein</fullName>
    </submittedName>
</protein>
<keyword evidence="3" id="KW-1185">Reference proteome</keyword>
<keyword evidence="1" id="KW-1133">Transmembrane helix</keyword>
<accession>A0AAN4ZNP6</accession>
<sequence>MLSRVFASFSILSSLGLLLPLVLDRPLIQSLLVSFFLLFNAFVSALVFPSIELTKPWLFVPQLFASVLVQLLSLCMMMCAVMELDGQKTILSSYQPNEEWWESIGVDFTIGCLVLWSLVFLIGNFVTFIHFRTFAALRKRMDERPRENLPPLPPPYTLFTLQPNGRPDGAPPSYDQIFRKEYTIQDLPR</sequence>
<keyword evidence="1" id="KW-0472">Membrane</keyword>
<evidence type="ECO:0000256" key="1">
    <source>
        <dbReference type="SAM" id="Phobius"/>
    </source>
</evidence>
<dbReference type="EMBL" id="BTRK01000003">
    <property type="protein sequence ID" value="GMR42281.1"/>
    <property type="molecule type" value="Genomic_DNA"/>
</dbReference>
<gene>
    <name evidence="2" type="ORF">PMAYCL1PPCAC_12476</name>
</gene>
<dbReference type="AlphaFoldDB" id="A0AAN4ZNP6"/>
<keyword evidence="1" id="KW-0812">Transmembrane</keyword>
<evidence type="ECO:0000313" key="2">
    <source>
        <dbReference type="EMBL" id="GMR42281.1"/>
    </source>
</evidence>
<feature type="transmembrane region" description="Helical" evidence="1">
    <location>
        <begin position="104"/>
        <end position="131"/>
    </location>
</feature>